<keyword evidence="3" id="KW-1185">Reference proteome</keyword>
<dbReference type="OrthoDB" id="2565191at2759"/>
<dbReference type="Proteomes" id="UP000250140">
    <property type="component" value="Unassembled WGS sequence"/>
</dbReference>
<feature type="region of interest" description="Disordered" evidence="1">
    <location>
        <begin position="1"/>
        <end position="24"/>
    </location>
</feature>
<evidence type="ECO:0000256" key="1">
    <source>
        <dbReference type="SAM" id="MobiDB-lite"/>
    </source>
</evidence>
<name>A0A8E2EX12_9PEZI</name>
<protein>
    <submittedName>
        <fullName evidence="2">Uncharacterized protein</fullName>
    </submittedName>
</protein>
<reference evidence="2 3" key="1">
    <citation type="journal article" date="2016" name="Nat. Commun.">
        <title>Ectomycorrhizal ecology is imprinted in the genome of the dominant symbiotic fungus Cenococcum geophilum.</title>
        <authorList>
            <consortium name="DOE Joint Genome Institute"/>
            <person name="Peter M."/>
            <person name="Kohler A."/>
            <person name="Ohm R.A."/>
            <person name="Kuo A."/>
            <person name="Krutzmann J."/>
            <person name="Morin E."/>
            <person name="Arend M."/>
            <person name="Barry K.W."/>
            <person name="Binder M."/>
            <person name="Choi C."/>
            <person name="Clum A."/>
            <person name="Copeland A."/>
            <person name="Grisel N."/>
            <person name="Haridas S."/>
            <person name="Kipfer T."/>
            <person name="LaButti K."/>
            <person name="Lindquist E."/>
            <person name="Lipzen A."/>
            <person name="Maire R."/>
            <person name="Meier B."/>
            <person name="Mihaltcheva S."/>
            <person name="Molinier V."/>
            <person name="Murat C."/>
            <person name="Poggeler S."/>
            <person name="Quandt C.A."/>
            <person name="Sperisen C."/>
            <person name="Tritt A."/>
            <person name="Tisserant E."/>
            <person name="Crous P.W."/>
            <person name="Henrissat B."/>
            <person name="Nehls U."/>
            <person name="Egli S."/>
            <person name="Spatafora J.W."/>
            <person name="Grigoriev I.V."/>
            <person name="Martin F.M."/>
        </authorList>
    </citation>
    <scope>NUCLEOTIDE SEQUENCE [LARGE SCALE GENOMIC DNA]</scope>
    <source>
        <strain evidence="2 3">CBS 207.34</strain>
    </source>
</reference>
<dbReference type="PANTHER" id="PTHR28054">
    <property type="entry name" value="RNA POLYMERASE I-SPECIFIC TRANSCRIPTION INITIATION FACTOR RRN10"/>
    <property type="match status" value="1"/>
</dbReference>
<dbReference type="AlphaFoldDB" id="A0A8E2EX12"/>
<feature type="compositionally biased region" description="Polar residues" evidence="1">
    <location>
        <begin position="219"/>
        <end position="228"/>
    </location>
</feature>
<dbReference type="EMBL" id="KV750105">
    <property type="protein sequence ID" value="OCL06248.1"/>
    <property type="molecule type" value="Genomic_DNA"/>
</dbReference>
<proteinExistence type="predicted"/>
<accession>A0A8E2EX12</accession>
<evidence type="ECO:0000313" key="2">
    <source>
        <dbReference type="EMBL" id="OCL06248.1"/>
    </source>
</evidence>
<dbReference type="InterPro" id="IPR022793">
    <property type="entry name" value="Rrn10"/>
</dbReference>
<dbReference type="GO" id="GO:0006360">
    <property type="term" value="P:transcription by RNA polymerase I"/>
    <property type="evidence" value="ECO:0007669"/>
    <property type="project" value="InterPro"/>
</dbReference>
<dbReference type="PANTHER" id="PTHR28054:SF1">
    <property type="entry name" value="RNA POLYMERASE I-SPECIFIC TRANSCRIPTION INITIATION FACTOR RRN10"/>
    <property type="match status" value="1"/>
</dbReference>
<evidence type="ECO:0000313" key="3">
    <source>
        <dbReference type="Proteomes" id="UP000250140"/>
    </source>
</evidence>
<sequence>MEQVTSRRRGITSTSPKHRRGTVTPHKRQATLFDAVAGRVSINGFITPDPIPLKKHRDTVSSSTVPIKPDELLFKRQNAPTRFAETDQYFTNRHLNHYQKLPRPELLVSLHAYASEFYGCAIQRGSKKAWRSMDETALLAMGILVEEAVRESLGETGDLTFTEEEDRDHLSNAEVWNGVKWVRSVLAREHAIPETELRRQSPRVNKSVPPHSKRRRTESISNSQRDQS</sequence>
<feature type="region of interest" description="Disordered" evidence="1">
    <location>
        <begin position="194"/>
        <end position="228"/>
    </location>
</feature>
<organism evidence="2 3">
    <name type="scientific">Glonium stellatum</name>
    <dbReference type="NCBI Taxonomy" id="574774"/>
    <lineage>
        <taxon>Eukaryota</taxon>
        <taxon>Fungi</taxon>
        <taxon>Dikarya</taxon>
        <taxon>Ascomycota</taxon>
        <taxon>Pezizomycotina</taxon>
        <taxon>Dothideomycetes</taxon>
        <taxon>Pleosporomycetidae</taxon>
        <taxon>Gloniales</taxon>
        <taxon>Gloniaceae</taxon>
        <taxon>Glonium</taxon>
    </lineage>
</organism>
<gene>
    <name evidence="2" type="ORF">AOQ84DRAFT_297356</name>
</gene>